<evidence type="ECO:0000313" key="3">
    <source>
        <dbReference type="Proteomes" id="UP000054007"/>
    </source>
</evidence>
<sequence>MSASSSLAVPPVRRQSYTPPSPAASLRRPLRSSPLAGPSLNITSDGQITQLAPITTQPGPRPSRISSTPNLTTLKSFSTISDQRWLSSPNVALPARATLPSPPPSPGLSRRPKSRESPIDMTSFNHNPQFPRAYYTESQSLPTSPSASSANLHDSSWLTANPYDSTPKFSRLSMGKDVVMPVSAKDRRRQSTPAPSATPITITTPFATRAKSMENTSADPSPKLQKRKSMISILSKKASFSSPPPLPSQNAPSVRSSTSSARSDSVTSLESVLETDEEGTPVPKRRKSMGSVLSMSSLSSPSNIPPLPTSGRSIRSIRSVTDSFTSHSRRTSSSASSSEYYGVVAGIQEEFSSFTAREAMRCDSPVEESALGHGVGSADVADCEVVEAAPTPISRPKRVSSLFSRARTTSLSSIHSIKIALTKDKSEIPPVPNLKLADPCETEGDITDLADDESSWRSHHKKGSSFLSFASSEADIADADLEDPTVTLKAVIARRVPPPIEVPISRRPMAPPPPPILPPPCPPTGVTVDHDNTISAPLWAPQQVPELNSNSGLQTPTTPTSSRRRTLTPSSPASSIFLLTPTNPIAPVPTTGKGMDSIAEAHLALLSPDSDSREPVSLMPTPSVKWAPSTLGPRTKAMAMLGMNDFPNAGSDITLPATTDALHASPPPRSNATSSVRKFFRALTGKK</sequence>
<evidence type="ECO:0000256" key="1">
    <source>
        <dbReference type="SAM" id="MobiDB-lite"/>
    </source>
</evidence>
<gene>
    <name evidence="2" type="ORF">CYLTODRAFT_452183</name>
</gene>
<proteinExistence type="predicted"/>
<feature type="compositionally biased region" description="Low complexity" evidence="1">
    <location>
        <begin position="555"/>
        <end position="575"/>
    </location>
</feature>
<feature type="compositionally biased region" description="Low complexity" evidence="1">
    <location>
        <begin position="191"/>
        <end position="205"/>
    </location>
</feature>
<feature type="region of interest" description="Disordered" evidence="1">
    <location>
        <begin position="164"/>
        <end position="337"/>
    </location>
</feature>
<dbReference type="EMBL" id="KN880476">
    <property type="protein sequence ID" value="KIY69931.1"/>
    <property type="molecule type" value="Genomic_DNA"/>
</dbReference>
<accession>A0A0D7BJZ5</accession>
<evidence type="ECO:0000313" key="2">
    <source>
        <dbReference type="EMBL" id="KIY69931.1"/>
    </source>
</evidence>
<name>A0A0D7BJZ5_9AGAR</name>
<feature type="compositionally biased region" description="Low complexity" evidence="1">
    <location>
        <begin position="323"/>
        <end position="337"/>
    </location>
</feature>
<feature type="compositionally biased region" description="Polar residues" evidence="1">
    <location>
        <begin position="545"/>
        <end position="554"/>
    </location>
</feature>
<dbReference type="Proteomes" id="UP000054007">
    <property type="component" value="Unassembled WGS sequence"/>
</dbReference>
<organism evidence="2 3">
    <name type="scientific">Cylindrobasidium torrendii FP15055 ss-10</name>
    <dbReference type="NCBI Taxonomy" id="1314674"/>
    <lineage>
        <taxon>Eukaryota</taxon>
        <taxon>Fungi</taxon>
        <taxon>Dikarya</taxon>
        <taxon>Basidiomycota</taxon>
        <taxon>Agaricomycotina</taxon>
        <taxon>Agaricomycetes</taxon>
        <taxon>Agaricomycetidae</taxon>
        <taxon>Agaricales</taxon>
        <taxon>Marasmiineae</taxon>
        <taxon>Physalacriaceae</taxon>
        <taxon>Cylindrobasidium</taxon>
    </lineage>
</organism>
<reference evidence="2 3" key="1">
    <citation type="journal article" date="2015" name="Fungal Genet. Biol.">
        <title>Evolution of novel wood decay mechanisms in Agaricales revealed by the genome sequences of Fistulina hepatica and Cylindrobasidium torrendii.</title>
        <authorList>
            <person name="Floudas D."/>
            <person name="Held B.W."/>
            <person name="Riley R."/>
            <person name="Nagy L.G."/>
            <person name="Koehler G."/>
            <person name="Ransdell A.S."/>
            <person name="Younus H."/>
            <person name="Chow J."/>
            <person name="Chiniquy J."/>
            <person name="Lipzen A."/>
            <person name="Tritt A."/>
            <person name="Sun H."/>
            <person name="Haridas S."/>
            <person name="LaButti K."/>
            <person name="Ohm R.A."/>
            <person name="Kues U."/>
            <person name="Blanchette R.A."/>
            <person name="Grigoriev I.V."/>
            <person name="Minto R.E."/>
            <person name="Hibbett D.S."/>
        </authorList>
    </citation>
    <scope>NUCLEOTIDE SEQUENCE [LARGE SCALE GENOMIC DNA]</scope>
    <source>
        <strain evidence="2 3">FP15055 ss-10</strain>
    </source>
</reference>
<feature type="compositionally biased region" description="Low complexity" evidence="1">
    <location>
        <begin position="253"/>
        <end position="268"/>
    </location>
</feature>
<feature type="region of interest" description="Disordered" evidence="1">
    <location>
        <begin position="1"/>
        <end position="71"/>
    </location>
</feature>
<feature type="compositionally biased region" description="Polar residues" evidence="1">
    <location>
        <begin position="40"/>
        <end position="71"/>
    </location>
</feature>
<protein>
    <submittedName>
        <fullName evidence="2">Uncharacterized protein</fullName>
    </submittedName>
</protein>
<feature type="region of interest" description="Disordered" evidence="1">
    <location>
        <begin position="544"/>
        <end position="582"/>
    </location>
</feature>
<feature type="compositionally biased region" description="Polar residues" evidence="1">
    <location>
        <begin position="311"/>
        <end position="322"/>
    </location>
</feature>
<dbReference type="AlphaFoldDB" id="A0A0D7BJZ5"/>
<keyword evidence="3" id="KW-1185">Reference proteome</keyword>
<feature type="region of interest" description="Disordered" evidence="1">
    <location>
        <begin position="89"/>
        <end position="152"/>
    </location>
</feature>
<dbReference type="STRING" id="1314674.A0A0D7BJZ5"/>
<dbReference type="OrthoDB" id="3070411at2759"/>
<feature type="compositionally biased region" description="Low complexity" evidence="1">
    <location>
        <begin position="138"/>
        <end position="150"/>
    </location>
</feature>
<feature type="compositionally biased region" description="Low complexity" evidence="1">
    <location>
        <begin position="289"/>
        <end position="302"/>
    </location>
</feature>